<dbReference type="RefSeq" id="WP_012699067.1">
    <property type="nucleotide sequence ID" value="NC_012560.1"/>
</dbReference>
<dbReference type="HOGENOM" id="CLU_039613_16_1_6"/>
<dbReference type="InterPro" id="IPR000847">
    <property type="entry name" value="LysR_HTH_N"/>
</dbReference>
<feature type="domain" description="HTH lysR-type" evidence="5">
    <location>
        <begin position="1"/>
        <end position="59"/>
    </location>
</feature>
<dbReference type="eggNOG" id="COG0583">
    <property type="taxonomic scope" value="Bacteria"/>
</dbReference>
<dbReference type="PANTHER" id="PTHR30537">
    <property type="entry name" value="HTH-TYPE TRANSCRIPTIONAL REGULATOR"/>
    <property type="match status" value="1"/>
</dbReference>
<dbReference type="SUPFAM" id="SSF53850">
    <property type="entry name" value="Periplasmic binding protein-like II"/>
    <property type="match status" value="1"/>
</dbReference>
<evidence type="ECO:0000256" key="2">
    <source>
        <dbReference type="ARBA" id="ARBA00023015"/>
    </source>
</evidence>
<name>C1DIE2_AZOVD</name>
<proteinExistence type="inferred from homology"/>
<evidence type="ECO:0000256" key="4">
    <source>
        <dbReference type="ARBA" id="ARBA00023163"/>
    </source>
</evidence>
<dbReference type="SUPFAM" id="SSF46785">
    <property type="entry name" value="Winged helix' DNA-binding domain"/>
    <property type="match status" value="1"/>
</dbReference>
<dbReference type="AlphaFoldDB" id="C1DIE2"/>
<dbReference type="PANTHER" id="PTHR30537:SF5">
    <property type="entry name" value="HTH-TYPE TRANSCRIPTIONAL ACTIVATOR TTDR-RELATED"/>
    <property type="match status" value="1"/>
</dbReference>
<dbReference type="FunFam" id="1.10.10.10:FF:000001">
    <property type="entry name" value="LysR family transcriptional regulator"/>
    <property type="match status" value="1"/>
</dbReference>
<keyword evidence="7" id="KW-1185">Reference proteome</keyword>
<dbReference type="GO" id="GO:0006351">
    <property type="term" value="P:DNA-templated transcription"/>
    <property type="evidence" value="ECO:0007669"/>
    <property type="project" value="TreeGrafter"/>
</dbReference>
<dbReference type="Pfam" id="PF00126">
    <property type="entry name" value="HTH_1"/>
    <property type="match status" value="1"/>
</dbReference>
<gene>
    <name evidence="6" type="ordered locus">Avin_03790</name>
</gene>
<reference evidence="6 7" key="1">
    <citation type="journal article" date="2009" name="J. Bacteriol.">
        <title>Genome sequence of Azotobacter vinelandii, an obligate aerobe specialized to support diverse anaerobic metabolic processes.</title>
        <authorList>
            <person name="Setubal J.C."/>
            <person name="dos Santos P."/>
            <person name="Goldman B.S."/>
            <person name="Ertesvag H."/>
            <person name="Espin G."/>
            <person name="Rubio L.M."/>
            <person name="Valla S."/>
            <person name="Almeida N.F."/>
            <person name="Balasubramanian D."/>
            <person name="Cromes L."/>
            <person name="Curatti L."/>
            <person name="Du Z."/>
            <person name="Godsy E."/>
            <person name="Goodner B."/>
            <person name="Hellner-Burris K."/>
            <person name="Hernandez J.A."/>
            <person name="Houmiel K."/>
            <person name="Imperial J."/>
            <person name="Kennedy C."/>
            <person name="Larson T.J."/>
            <person name="Latreille P."/>
            <person name="Ligon L.S."/>
            <person name="Lu J."/>
            <person name="Maerk M."/>
            <person name="Miller N.M."/>
            <person name="Norton S."/>
            <person name="O'Carroll I.P."/>
            <person name="Paulsen I."/>
            <person name="Raulfs E.C."/>
            <person name="Roemer R."/>
            <person name="Rosser J."/>
            <person name="Segura D."/>
            <person name="Slater S."/>
            <person name="Stricklin S.L."/>
            <person name="Studholme D.J."/>
            <person name="Sun J."/>
            <person name="Viana C.J."/>
            <person name="Wallin E."/>
            <person name="Wang B."/>
            <person name="Wheeler C."/>
            <person name="Zhu H."/>
            <person name="Dean D.R."/>
            <person name="Dixon R."/>
            <person name="Wood D."/>
        </authorList>
    </citation>
    <scope>NUCLEOTIDE SEQUENCE [LARGE SCALE GENOMIC DNA]</scope>
    <source>
        <strain evidence="7">DJ / ATCC BAA-1303</strain>
    </source>
</reference>
<dbReference type="InterPro" id="IPR036388">
    <property type="entry name" value="WH-like_DNA-bd_sf"/>
</dbReference>
<dbReference type="GO" id="GO:0043565">
    <property type="term" value="F:sequence-specific DNA binding"/>
    <property type="evidence" value="ECO:0007669"/>
    <property type="project" value="TreeGrafter"/>
</dbReference>
<evidence type="ECO:0000256" key="3">
    <source>
        <dbReference type="ARBA" id="ARBA00023125"/>
    </source>
</evidence>
<dbReference type="InterPro" id="IPR005119">
    <property type="entry name" value="LysR_subst-bd"/>
</dbReference>
<dbReference type="PROSITE" id="PS50931">
    <property type="entry name" value="HTH_LYSR"/>
    <property type="match status" value="1"/>
</dbReference>
<comment type="similarity">
    <text evidence="1">Belongs to the LysR transcriptional regulatory family.</text>
</comment>
<evidence type="ECO:0000259" key="5">
    <source>
        <dbReference type="PROSITE" id="PS50931"/>
    </source>
</evidence>
<dbReference type="Proteomes" id="UP000002424">
    <property type="component" value="Chromosome"/>
</dbReference>
<accession>C1DIE2</accession>
<evidence type="ECO:0000313" key="6">
    <source>
        <dbReference type="EMBL" id="ACO76639.1"/>
    </source>
</evidence>
<sequence length="301" mass="33204">MDKMLALKMFVETVRSAGFSAAARRLGIATSSVTRMVTALESELGTVLLNRNTRNVSVTEAGERYYAHAVAILKAIEEADATITDRGSEARGRLSASVPVEFGRRVIAPRLGRLLDRHPALEISLILSDEIIDLLGERADVAVRLGTSMLNDDVVSLRIGEFRRWVVASPEYLAGRDRLVHPEQLVEHDCLTFAYATTEPHWSFRKGDERIRVDVRGRLRSNNADILREAALAGRGVALLSDWLVGEDVGKGLLRHLLADYEATPGNLSSAINVLYLPNHRGSRRVGAFIEFLREIIGEPG</sequence>
<dbReference type="EMBL" id="CP001157">
    <property type="protein sequence ID" value="ACO76639.1"/>
    <property type="molecule type" value="Genomic_DNA"/>
</dbReference>
<keyword evidence="3" id="KW-0238">DNA-binding</keyword>
<dbReference type="GO" id="GO:0003700">
    <property type="term" value="F:DNA-binding transcription factor activity"/>
    <property type="evidence" value="ECO:0007669"/>
    <property type="project" value="InterPro"/>
</dbReference>
<dbReference type="STRING" id="322710.Avin_03790"/>
<dbReference type="Pfam" id="PF03466">
    <property type="entry name" value="LysR_substrate"/>
    <property type="match status" value="1"/>
</dbReference>
<evidence type="ECO:0000313" key="7">
    <source>
        <dbReference type="Proteomes" id="UP000002424"/>
    </source>
</evidence>
<evidence type="ECO:0000256" key="1">
    <source>
        <dbReference type="ARBA" id="ARBA00009437"/>
    </source>
</evidence>
<dbReference type="InterPro" id="IPR036390">
    <property type="entry name" value="WH_DNA-bd_sf"/>
</dbReference>
<organism evidence="6 7">
    <name type="scientific">Azotobacter vinelandii (strain DJ / ATCC BAA-1303)</name>
    <dbReference type="NCBI Taxonomy" id="322710"/>
    <lineage>
        <taxon>Bacteria</taxon>
        <taxon>Pseudomonadati</taxon>
        <taxon>Pseudomonadota</taxon>
        <taxon>Gammaproteobacteria</taxon>
        <taxon>Pseudomonadales</taxon>
        <taxon>Pseudomonadaceae</taxon>
        <taxon>Azotobacter</taxon>
    </lineage>
</organism>
<dbReference type="EnsemblBacteria" id="ACO76639">
    <property type="protein sequence ID" value="ACO76639"/>
    <property type="gene ID" value="Avin_03790"/>
</dbReference>
<dbReference type="CDD" id="cd08422">
    <property type="entry name" value="PBP2_CrgA_like"/>
    <property type="match status" value="1"/>
</dbReference>
<dbReference type="Gene3D" id="3.40.190.290">
    <property type="match status" value="1"/>
</dbReference>
<protein>
    <submittedName>
        <fullName evidence="6">Transcriptional regulator, LysR family</fullName>
    </submittedName>
</protein>
<dbReference type="InterPro" id="IPR058163">
    <property type="entry name" value="LysR-type_TF_proteobact-type"/>
</dbReference>
<keyword evidence="2" id="KW-0805">Transcription regulation</keyword>
<dbReference type="Gene3D" id="1.10.10.10">
    <property type="entry name" value="Winged helix-like DNA-binding domain superfamily/Winged helix DNA-binding domain"/>
    <property type="match status" value="1"/>
</dbReference>
<dbReference type="OrthoDB" id="9786526at2"/>
<dbReference type="GeneID" id="88183824"/>
<keyword evidence="4" id="KW-0804">Transcription</keyword>
<dbReference type="KEGG" id="avn:Avin_03790"/>